<evidence type="ECO:0000256" key="13">
    <source>
        <dbReference type="ARBA" id="ARBA00038359"/>
    </source>
</evidence>
<proteinExistence type="inferred from homology"/>
<evidence type="ECO:0000256" key="16">
    <source>
        <dbReference type="SAM" id="SignalP"/>
    </source>
</evidence>
<evidence type="ECO:0000256" key="1">
    <source>
        <dbReference type="ARBA" id="ARBA00004141"/>
    </source>
</evidence>
<evidence type="ECO:0000256" key="10">
    <source>
        <dbReference type="ARBA" id="ARBA00023136"/>
    </source>
</evidence>
<evidence type="ECO:0000256" key="5">
    <source>
        <dbReference type="ARBA" id="ARBA00022525"/>
    </source>
</evidence>
<reference evidence="19" key="1">
    <citation type="journal article" date="2012" name="Nat. Genet.">
        <title>Lifestyle transitions in plant pathogenic Colletotrichum fungi deciphered by genome and transcriptome analyses.</title>
        <authorList>
            <person name="O'Connell R.J."/>
            <person name="Thon M.R."/>
            <person name="Hacquard S."/>
            <person name="Amyotte S.G."/>
            <person name="Kleemann J."/>
            <person name="Torres M.F."/>
            <person name="Damm U."/>
            <person name="Buiate E.A."/>
            <person name="Epstein L."/>
            <person name="Alkan N."/>
            <person name="Altmueller J."/>
            <person name="Alvarado-Balderrama L."/>
            <person name="Bauser C.A."/>
            <person name="Becker C."/>
            <person name="Birren B.W."/>
            <person name="Chen Z."/>
            <person name="Choi J."/>
            <person name="Crouch J.A."/>
            <person name="Duvick J.P."/>
            <person name="Farman M.A."/>
            <person name="Gan P."/>
            <person name="Heiman D."/>
            <person name="Henrissat B."/>
            <person name="Howard R.J."/>
            <person name="Kabbage M."/>
            <person name="Koch C."/>
            <person name="Kracher B."/>
            <person name="Kubo Y."/>
            <person name="Law A.D."/>
            <person name="Lebrun M.-H."/>
            <person name="Lee Y.-H."/>
            <person name="Miyara I."/>
            <person name="Moore N."/>
            <person name="Neumann U."/>
            <person name="Nordstroem K."/>
            <person name="Panaccione D.G."/>
            <person name="Panstruga R."/>
            <person name="Place M."/>
            <person name="Proctor R.H."/>
            <person name="Prusky D."/>
            <person name="Rech G."/>
            <person name="Reinhardt R."/>
            <person name="Rollins J.A."/>
            <person name="Rounsley S."/>
            <person name="Schardl C.L."/>
            <person name="Schwartz D.C."/>
            <person name="Shenoy N."/>
            <person name="Shirasu K."/>
            <person name="Sikhakolli U.R."/>
            <person name="Stueber K."/>
            <person name="Sukno S.A."/>
            <person name="Sweigard J.A."/>
            <person name="Takano Y."/>
            <person name="Takahara H."/>
            <person name="Trail F."/>
            <person name="van der Does H.C."/>
            <person name="Voll L.M."/>
            <person name="Will I."/>
            <person name="Young S."/>
            <person name="Zeng Q."/>
            <person name="Zhang J."/>
            <person name="Zhou S."/>
            <person name="Dickman M.B."/>
            <person name="Schulze-Lefert P."/>
            <person name="Ver Loren van Themaat E."/>
            <person name="Ma L.-J."/>
            <person name="Vaillancourt L.J."/>
        </authorList>
    </citation>
    <scope>NUCLEOTIDE SEQUENCE [LARGE SCALE GENOMIC DNA]</scope>
    <source>
        <strain evidence="19">M1.001 / M2 / FGSC 10212</strain>
    </source>
</reference>
<keyword evidence="6" id="KW-0336">GPI-anchor</keyword>
<comment type="similarity">
    <text evidence="13">Belongs to the SAT4 family.</text>
</comment>
<evidence type="ECO:0000256" key="6">
    <source>
        <dbReference type="ARBA" id="ARBA00022622"/>
    </source>
</evidence>
<feature type="signal peptide" evidence="16">
    <location>
        <begin position="1"/>
        <end position="21"/>
    </location>
</feature>
<evidence type="ECO:0000256" key="7">
    <source>
        <dbReference type="ARBA" id="ARBA00022692"/>
    </source>
</evidence>
<feature type="binding site" description="axial binding residue" evidence="14">
    <location>
        <position position="50"/>
    </location>
    <ligand>
        <name>heme</name>
        <dbReference type="ChEBI" id="CHEBI:30413"/>
    </ligand>
    <ligandPart>
        <name>Fe</name>
        <dbReference type="ChEBI" id="CHEBI:18248"/>
    </ligandPart>
</feature>
<sequence>MATVRFVTLSVFFFRVYMVAAAELPQPEIPSCASSCASHEIAYSNCSVTDQGCLCHDTAFATKVQACILQNCTVKEALVARNQSSTACHVPITELSHVHRWFPGVLFALPTFLMMGRLANKWLGISPWGWDDSSIVAAYLILAAFLPASVFNLRAGAGRDIWTLAPDQITHLLLIVYIFGLLYFFGLALIKISIIFLYFRIFPDGKFRKVLWATQVVNLLLLISFTAGQLALCQPFNFAWVGWTKEIPGKCFDRNKFIISHGAINVALDLWMLALPLTQLYGLRMQRRKKLGVMFMFSLGVFLTAVSAYRIKAVLDFATSLNFPVDAIETALWSHIELCTGVVVACLPSTRQLWKRAFPNIVRRTPKAIPDESPGASRSCEPKAKGKVEIMTFQNNIRRNSYTERLG</sequence>
<dbReference type="HOGENOM" id="CLU_028200_6_2_1"/>
<dbReference type="InterPro" id="IPR052337">
    <property type="entry name" value="SAT4-like"/>
</dbReference>
<feature type="transmembrane region" description="Helical" evidence="15">
    <location>
        <begin position="174"/>
        <end position="198"/>
    </location>
</feature>
<evidence type="ECO:0000256" key="14">
    <source>
        <dbReference type="PROSITE-ProRule" id="PRU01356"/>
    </source>
</evidence>
<evidence type="ECO:0000256" key="11">
    <source>
        <dbReference type="ARBA" id="ARBA00023157"/>
    </source>
</evidence>
<comment type="similarity">
    <text evidence="4">Belongs to the RBT5 family.</text>
</comment>
<feature type="transmembrane region" description="Helical" evidence="15">
    <location>
        <begin position="293"/>
        <end position="311"/>
    </location>
</feature>
<feature type="disulfide bond" evidence="14">
    <location>
        <begin position="55"/>
        <end position="88"/>
    </location>
</feature>
<keyword evidence="10 15" id="KW-0472">Membrane</keyword>
<evidence type="ECO:0000256" key="12">
    <source>
        <dbReference type="ARBA" id="ARBA00023288"/>
    </source>
</evidence>
<comment type="subcellular location">
    <subcellularLocation>
        <location evidence="2">Membrane</location>
        <topology evidence="2">Lipid-anchor</topology>
        <topology evidence="2">GPI-anchor</topology>
    </subcellularLocation>
    <subcellularLocation>
        <location evidence="1">Membrane</location>
        <topology evidence="1">Multi-pass membrane protein</topology>
    </subcellularLocation>
    <subcellularLocation>
        <location evidence="3">Secreted</location>
    </subcellularLocation>
</comment>
<evidence type="ECO:0000256" key="9">
    <source>
        <dbReference type="ARBA" id="ARBA00022989"/>
    </source>
</evidence>
<dbReference type="InterPro" id="IPR008427">
    <property type="entry name" value="Extracellular_membr_CFEM_dom"/>
</dbReference>
<dbReference type="Proteomes" id="UP000008782">
    <property type="component" value="Unassembled WGS sequence"/>
</dbReference>
<keyword evidence="12" id="KW-0449">Lipoprotein</keyword>
<evidence type="ECO:0000256" key="3">
    <source>
        <dbReference type="ARBA" id="ARBA00004613"/>
    </source>
</evidence>
<dbReference type="EMBL" id="GG697367">
    <property type="protein sequence ID" value="EFQ33109.1"/>
    <property type="molecule type" value="Genomic_DNA"/>
</dbReference>
<dbReference type="VEuPathDB" id="FungiDB:GLRG_08253"/>
<dbReference type="GO" id="GO:0098552">
    <property type="term" value="C:side of membrane"/>
    <property type="evidence" value="ECO:0007669"/>
    <property type="project" value="UniProtKB-KW"/>
</dbReference>
<feature type="transmembrane region" description="Helical" evidence="15">
    <location>
        <begin position="135"/>
        <end position="154"/>
    </location>
</feature>
<evidence type="ECO:0000256" key="15">
    <source>
        <dbReference type="SAM" id="Phobius"/>
    </source>
</evidence>
<keyword evidence="14" id="KW-0349">Heme</keyword>
<dbReference type="PANTHER" id="PTHR33048:SF143">
    <property type="entry name" value="EXTRACELLULAR MEMBRANE PROTEIN CFEM DOMAIN-CONTAINING PROTEIN-RELATED"/>
    <property type="match status" value="1"/>
</dbReference>
<feature type="transmembrane region" description="Helical" evidence="15">
    <location>
        <begin position="101"/>
        <end position="123"/>
    </location>
</feature>
<keyword evidence="9 15" id="KW-1133">Transmembrane helix</keyword>
<keyword evidence="14" id="KW-0408">Iron</keyword>
<gene>
    <name evidence="18" type="ORF">GLRG_08253</name>
</gene>
<dbReference type="AlphaFoldDB" id="E3QQH1"/>
<keyword evidence="5" id="KW-0964">Secreted</keyword>
<feature type="chain" id="PRO_5003180835" evidence="16">
    <location>
        <begin position="22"/>
        <end position="407"/>
    </location>
</feature>
<dbReference type="eggNOG" id="ENOG502SKG6">
    <property type="taxonomic scope" value="Eukaryota"/>
</dbReference>
<evidence type="ECO:0000259" key="17">
    <source>
        <dbReference type="PROSITE" id="PS52012"/>
    </source>
</evidence>
<keyword evidence="11 14" id="KW-1015">Disulfide bond</keyword>
<feature type="domain" description="CFEM" evidence="17">
    <location>
        <begin position="4"/>
        <end position="113"/>
    </location>
</feature>
<evidence type="ECO:0000256" key="8">
    <source>
        <dbReference type="ARBA" id="ARBA00022729"/>
    </source>
</evidence>
<keyword evidence="14" id="KW-0479">Metal-binding</keyword>
<evidence type="ECO:0000313" key="19">
    <source>
        <dbReference type="Proteomes" id="UP000008782"/>
    </source>
</evidence>
<feature type="disulfide bond" evidence="14">
    <location>
        <begin position="46"/>
        <end position="53"/>
    </location>
</feature>
<name>E3QQH1_COLGM</name>
<dbReference type="Pfam" id="PF20684">
    <property type="entry name" value="Fung_rhodopsin"/>
    <property type="match status" value="1"/>
</dbReference>
<protein>
    <submittedName>
        <fullName evidence="18">CFEM domain-containing protein</fullName>
    </submittedName>
</protein>
<dbReference type="PANTHER" id="PTHR33048">
    <property type="entry name" value="PTH11-LIKE INTEGRAL MEMBRANE PROTEIN (AFU_ORTHOLOGUE AFUA_5G11245)"/>
    <property type="match status" value="1"/>
</dbReference>
<keyword evidence="7 15" id="KW-0812">Transmembrane</keyword>
<feature type="disulfide bond" evidence="14">
    <location>
        <begin position="32"/>
        <end position="72"/>
    </location>
</feature>
<organism evidence="19">
    <name type="scientific">Colletotrichum graminicola (strain M1.001 / M2 / FGSC 10212)</name>
    <name type="common">Maize anthracnose fungus</name>
    <name type="synonym">Glomerella graminicola</name>
    <dbReference type="NCBI Taxonomy" id="645133"/>
    <lineage>
        <taxon>Eukaryota</taxon>
        <taxon>Fungi</taxon>
        <taxon>Dikarya</taxon>
        <taxon>Ascomycota</taxon>
        <taxon>Pezizomycotina</taxon>
        <taxon>Sordariomycetes</taxon>
        <taxon>Hypocreomycetidae</taxon>
        <taxon>Glomerellales</taxon>
        <taxon>Glomerellaceae</taxon>
        <taxon>Colletotrichum</taxon>
        <taxon>Colletotrichum graminicola species complex</taxon>
    </lineage>
</organism>
<feature type="disulfide bond" evidence="14">
    <location>
        <begin position="36"/>
        <end position="67"/>
    </location>
</feature>
<dbReference type="PROSITE" id="PS52012">
    <property type="entry name" value="CFEM"/>
    <property type="match status" value="1"/>
</dbReference>
<accession>E3QQH1</accession>
<dbReference type="GeneID" id="24413618"/>
<keyword evidence="8 16" id="KW-0732">Signal</keyword>
<evidence type="ECO:0000313" key="18">
    <source>
        <dbReference type="EMBL" id="EFQ33109.1"/>
    </source>
</evidence>
<dbReference type="SMART" id="SM00747">
    <property type="entry name" value="CFEM"/>
    <property type="match status" value="1"/>
</dbReference>
<feature type="transmembrane region" description="Helical" evidence="15">
    <location>
        <begin position="210"/>
        <end position="232"/>
    </location>
</feature>
<dbReference type="OrthoDB" id="2496787at2759"/>
<keyword evidence="6" id="KW-0325">Glycoprotein</keyword>
<keyword evidence="19" id="KW-1185">Reference proteome</keyword>
<dbReference type="GO" id="GO:0005576">
    <property type="term" value="C:extracellular region"/>
    <property type="evidence" value="ECO:0007669"/>
    <property type="project" value="UniProtKB-SubCell"/>
</dbReference>
<evidence type="ECO:0000256" key="2">
    <source>
        <dbReference type="ARBA" id="ARBA00004589"/>
    </source>
</evidence>
<dbReference type="GO" id="GO:0046872">
    <property type="term" value="F:metal ion binding"/>
    <property type="evidence" value="ECO:0007669"/>
    <property type="project" value="UniProtKB-UniRule"/>
</dbReference>
<dbReference type="Pfam" id="PF05730">
    <property type="entry name" value="CFEM"/>
    <property type="match status" value="1"/>
</dbReference>
<dbReference type="InterPro" id="IPR049326">
    <property type="entry name" value="Rhodopsin_dom_fungi"/>
</dbReference>
<evidence type="ECO:0000256" key="4">
    <source>
        <dbReference type="ARBA" id="ARBA00010031"/>
    </source>
</evidence>
<dbReference type="RefSeq" id="XP_008097129.1">
    <property type="nucleotide sequence ID" value="XM_008098938.1"/>
</dbReference>